<feature type="transmembrane region" description="Helical" evidence="7">
    <location>
        <begin position="129"/>
        <end position="147"/>
    </location>
</feature>
<dbReference type="Proteomes" id="UP000008461">
    <property type="component" value="Chromosome"/>
</dbReference>
<feature type="transmembrane region" description="Helical" evidence="7">
    <location>
        <begin position="103"/>
        <end position="123"/>
    </location>
</feature>
<dbReference type="AlphaFoldDB" id="F4L679"/>
<protein>
    <recommendedName>
        <fullName evidence="7">UPF0056 inner membrane protein</fullName>
    </recommendedName>
</protein>
<accession>F4L679</accession>
<dbReference type="PANTHER" id="PTHR33508:SF1">
    <property type="entry name" value="UPF0056 MEMBRANE PROTEIN YHCE"/>
    <property type="match status" value="1"/>
</dbReference>
<evidence type="ECO:0000256" key="2">
    <source>
        <dbReference type="ARBA" id="ARBA00009784"/>
    </source>
</evidence>
<evidence type="ECO:0000256" key="1">
    <source>
        <dbReference type="ARBA" id="ARBA00004651"/>
    </source>
</evidence>
<reference evidence="8 9" key="1">
    <citation type="journal article" date="2011" name="Stand. Genomic Sci.">
        <title>Complete genome sequence of Haliscomenobacter hydrossis type strain (O).</title>
        <authorList>
            <consortium name="US DOE Joint Genome Institute (JGI-PGF)"/>
            <person name="Daligault H."/>
            <person name="Lapidus A."/>
            <person name="Zeytun A."/>
            <person name="Nolan M."/>
            <person name="Lucas S."/>
            <person name="Del Rio T.G."/>
            <person name="Tice H."/>
            <person name="Cheng J.F."/>
            <person name="Tapia R."/>
            <person name="Han C."/>
            <person name="Goodwin L."/>
            <person name="Pitluck S."/>
            <person name="Liolios K."/>
            <person name="Pagani I."/>
            <person name="Ivanova N."/>
            <person name="Huntemann M."/>
            <person name="Mavromatis K."/>
            <person name="Mikhailova N."/>
            <person name="Pati A."/>
            <person name="Chen A."/>
            <person name="Palaniappan K."/>
            <person name="Land M."/>
            <person name="Hauser L."/>
            <person name="Brambilla E.M."/>
            <person name="Rohde M."/>
            <person name="Verbarg S."/>
            <person name="Goker M."/>
            <person name="Bristow J."/>
            <person name="Eisen J.A."/>
            <person name="Markowitz V."/>
            <person name="Hugenholtz P."/>
            <person name="Kyrpides N.C."/>
            <person name="Klenk H.P."/>
            <person name="Woyke T."/>
        </authorList>
    </citation>
    <scope>NUCLEOTIDE SEQUENCE [LARGE SCALE GENOMIC DNA]</scope>
    <source>
        <strain evidence="9">ATCC 27775 / DSM 1100 / LMG 10767 / O</strain>
    </source>
</reference>
<dbReference type="STRING" id="760192.Halhy_6277"/>
<dbReference type="RefSeq" id="WP_013768618.1">
    <property type="nucleotide sequence ID" value="NC_015510.1"/>
</dbReference>
<evidence type="ECO:0000256" key="6">
    <source>
        <dbReference type="ARBA" id="ARBA00023136"/>
    </source>
</evidence>
<evidence type="ECO:0000256" key="5">
    <source>
        <dbReference type="ARBA" id="ARBA00022989"/>
    </source>
</evidence>
<dbReference type="PANTHER" id="PTHR33508">
    <property type="entry name" value="UPF0056 MEMBRANE PROTEIN YHCE"/>
    <property type="match status" value="1"/>
</dbReference>
<comment type="similarity">
    <text evidence="2 7">Belongs to the UPF0056 (MarC) family.</text>
</comment>
<evidence type="ECO:0000313" key="9">
    <source>
        <dbReference type="Proteomes" id="UP000008461"/>
    </source>
</evidence>
<feature type="transmembrane region" description="Helical" evidence="7">
    <location>
        <begin position="41"/>
        <end position="64"/>
    </location>
</feature>
<dbReference type="eggNOG" id="COG2095">
    <property type="taxonomic scope" value="Bacteria"/>
</dbReference>
<evidence type="ECO:0000256" key="7">
    <source>
        <dbReference type="RuleBase" id="RU362048"/>
    </source>
</evidence>
<keyword evidence="4 7" id="KW-0812">Transmembrane</keyword>
<reference key="2">
    <citation type="submission" date="2011-04" db="EMBL/GenBank/DDBJ databases">
        <title>Complete sequence of chromosome of Haliscomenobacter hydrossis DSM 1100.</title>
        <authorList>
            <consortium name="US DOE Joint Genome Institute (JGI-PGF)"/>
            <person name="Lucas S."/>
            <person name="Han J."/>
            <person name="Lapidus A."/>
            <person name="Bruce D."/>
            <person name="Goodwin L."/>
            <person name="Pitluck S."/>
            <person name="Peters L."/>
            <person name="Kyrpides N."/>
            <person name="Mavromatis K."/>
            <person name="Ivanova N."/>
            <person name="Ovchinnikova G."/>
            <person name="Pagani I."/>
            <person name="Daligault H."/>
            <person name="Detter J.C."/>
            <person name="Han C."/>
            <person name="Land M."/>
            <person name="Hauser L."/>
            <person name="Markowitz V."/>
            <person name="Cheng J.-F."/>
            <person name="Hugenholtz P."/>
            <person name="Woyke T."/>
            <person name="Wu D."/>
            <person name="Verbarg S."/>
            <person name="Frueling A."/>
            <person name="Brambilla E."/>
            <person name="Klenk H.-P."/>
            <person name="Eisen J.A."/>
        </authorList>
    </citation>
    <scope>NUCLEOTIDE SEQUENCE</scope>
    <source>
        <strain>DSM 1100</strain>
    </source>
</reference>
<sequence length="188" mass="20428">MNFDHIFTVTFTLFAIIDMLGNIPILISISERIGQIQAWKTTIFAGALMLVFLFVGEAFLHVLGVDLKSFAVAGSILIFIMGLEMTLGIDIFKSEDENQTGSLVPVAFPLIAGSGTLTTVISLKTNYDSLTIVIGILLNLLIIYLVLRSLRLIEKLLGRGGLLVIRKFMGVILLAVAVKIFKSNLGIG</sequence>
<feature type="transmembrane region" description="Helical" evidence="7">
    <location>
        <begin position="168"/>
        <end position="187"/>
    </location>
</feature>
<evidence type="ECO:0000256" key="3">
    <source>
        <dbReference type="ARBA" id="ARBA00022475"/>
    </source>
</evidence>
<evidence type="ECO:0000313" key="8">
    <source>
        <dbReference type="EMBL" id="AEE54097.1"/>
    </source>
</evidence>
<organism evidence="8 9">
    <name type="scientific">Haliscomenobacter hydrossis (strain ATCC 27775 / DSM 1100 / LMG 10767 / O)</name>
    <dbReference type="NCBI Taxonomy" id="760192"/>
    <lineage>
        <taxon>Bacteria</taxon>
        <taxon>Pseudomonadati</taxon>
        <taxon>Bacteroidota</taxon>
        <taxon>Saprospiria</taxon>
        <taxon>Saprospirales</taxon>
        <taxon>Haliscomenobacteraceae</taxon>
        <taxon>Haliscomenobacter</taxon>
    </lineage>
</organism>
<dbReference type="GO" id="GO:0005886">
    <property type="term" value="C:plasma membrane"/>
    <property type="evidence" value="ECO:0007669"/>
    <property type="project" value="UniProtKB-SubCell"/>
</dbReference>
<dbReference type="OrthoDB" id="978595at2"/>
<keyword evidence="6 7" id="KW-0472">Membrane</keyword>
<dbReference type="KEGG" id="hhy:Halhy_6277"/>
<feature type="transmembrane region" description="Helical" evidence="7">
    <location>
        <begin position="6"/>
        <end position="29"/>
    </location>
</feature>
<comment type="subcellular location">
    <subcellularLocation>
        <location evidence="7">Cell inner membrane</location>
        <topology evidence="7">Multi-pass membrane protein</topology>
    </subcellularLocation>
    <subcellularLocation>
        <location evidence="1">Cell membrane</location>
        <topology evidence="1">Multi-pass membrane protein</topology>
    </subcellularLocation>
</comment>
<proteinExistence type="inferred from homology"/>
<dbReference type="HOGENOM" id="CLU_079909_1_0_10"/>
<feature type="transmembrane region" description="Helical" evidence="7">
    <location>
        <begin position="70"/>
        <end position="91"/>
    </location>
</feature>
<keyword evidence="9" id="KW-1185">Reference proteome</keyword>
<evidence type="ECO:0000256" key="4">
    <source>
        <dbReference type="ARBA" id="ARBA00022692"/>
    </source>
</evidence>
<gene>
    <name evidence="8" type="ordered locus">Halhy_6277</name>
</gene>
<dbReference type="EMBL" id="CP002691">
    <property type="protein sequence ID" value="AEE54097.1"/>
    <property type="molecule type" value="Genomic_DNA"/>
</dbReference>
<keyword evidence="3" id="KW-1003">Cell membrane</keyword>
<keyword evidence="5 7" id="KW-1133">Transmembrane helix</keyword>
<dbReference type="InterPro" id="IPR002771">
    <property type="entry name" value="Multi_antbiot-R_MarC"/>
</dbReference>
<name>F4L679_HALH1</name>
<dbReference type="Pfam" id="PF01914">
    <property type="entry name" value="MarC"/>
    <property type="match status" value="1"/>
</dbReference>